<reference evidence="5 6" key="1">
    <citation type="journal article" date="2024" name="Commun. Biol.">
        <title>Comparative genomic analysis of thermophilic fungi reveals convergent evolutionary adaptations and gene losses.</title>
        <authorList>
            <person name="Steindorff A.S."/>
            <person name="Aguilar-Pontes M.V."/>
            <person name="Robinson A.J."/>
            <person name="Andreopoulos B."/>
            <person name="LaButti K."/>
            <person name="Kuo A."/>
            <person name="Mondo S."/>
            <person name="Riley R."/>
            <person name="Otillar R."/>
            <person name="Haridas S."/>
            <person name="Lipzen A."/>
            <person name="Grimwood J."/>
            <person name="Schmutz J."/>
            <person name="Clum A."/>
            <person name="Reid I.D."/>
            <person name="Moisan M.C."/>
            <person name="Butler G."/>
            <person name="Nguyen T.T.M."/>
            <person name="Dewar K."/>
            <person name="Conant G."/>
            <person name="Drula E."/>
            <person name="Henrissat B."/>
            <person name="Hansel C."/>
            <person name="Singer S."/>
            <person name="Hutchinson M.I."/>
            <person name="de Vries R.P."/>
            <person name="Natvig D.O."/>
            <person name="Powell A.J."/>
            <person name="Tsang A."/>
            <person name="Grigoriev I.V."/>
        </authorList>
    </citation>
    <scope>NUCLEOTIDE SEQUENCE [LARGE SCALE GENOMIC DNA]</scope>
    <source>
        <strain evidence="5 6">CBS 494.80</strain>
    </source>
</reference>
<keyword evidence="3" id="KW-0175">Coiled coil</keyword>
<accession>A0ABR4CSY0</accession>
<comment type="caution">
    <text evidence="5">The sequence shown here is derived from an EMBL/GenBank/DDBJ whole genome shotgun (WGS) entry which is preliminary data.</text>
</comment>
<protein>
    <recommendedName>
        <fullName evidence="4">CHAT domain-containing protein</fullName>
    </recommendedName>
</protein>
<evidence type="ECO:0000313" key="5">
    <source>
        <dbReference type="EMBL" id="KAL2073061.1"/>
    </source>
</evidence>
<evidence type="ECO:0000256" key="1">
    <source>
        <dbReference type="ARBA" id="ARBA00022737"/>
    </source>
</evidence>
<dbReference type="SUPFAM" id="SSF81901">
    <property type="entry name" value="HCP-like"/>
    <property type="match status" value="1"/>
</dbReference>
<keyword evidence="1" id="KW-0677">Repeat</keyword>
<gene>
    <name evidence="5" type="ORF">VTL71DRAFT_10385</name>
</gene>
<feature type="domain" description="CHAT" evidence="4">
    <location>
        <begin position="848"/>
        <end position="1144"/>
    </location>
</feature>
<evidence type="ECO:0000256" key="3">
    <source>
        <dbReference type="SAM" id="Coils"/>
    </source>
</evidence>
<evidence type="ECO:0000256" key="2">
    <source>
        <dbReference type="ARBA" id="ARBA00022803"/>
    </source>
</evidence>
<dbReference type="PANTHER" id="PTHR45641:SF19">
    <property type="entry name" value="NEPHROCYSTIN-3"/>
    <property type="match status" value="1"/>
</dbReference>
<keyword evidence="2" id="KW-0802">TPR repeat</keyword>
<evidence type="ECO:0000259" key="4">
    <source>
        <dbReference type="Pfam" id="PF12770"/>
    </source>
</evidence>
<dbReference type="SUPFAM" id="SSF48452">
    <property type="entry name" value="TPR-like"/>
    <property type="match status" value="1"/>
</dbReference>
<dbReference type="Pfam" id="PF12770">
    <property type="entry name" value="CHAT"/>
    <property type="match status" value="1"/>
</dbReference>
<keyword evidence="6" id="KW-1185">Reference proteome</keyword>
<name>A0ABR4CSY0_9HELO</name>
<organism evidence="5 6">
    <name type="scientific">Oculimacula yallundae</name>
    <dbReference type="NCBI Taxonomy" id="86028"/>
    <lineage>
        <taxon>Eukaryota</taxon>
        <taxon>Fungi</taxon>
        <taxon>Dikarya</taxon>
        <taxon>Ascomycota</taxon>
        <taxon>Pezizomycotina</taxon>
        <taxon>Leotiomycetes</taxon>
        <taxon>Helotiales</taxon>
        <taxon>Ploettnerulaceae</taxon>
        <taxon>Oculimacula</taxon>
    </lineage>
</organism>
<dbReference type="Proteomes" id="UP001595075">
    <property type="component" value="Unassembled WGS sequence"/>
</dbReference>
<dbReference type="Gene3D" id="1.25.40.10">
    <property type="entry name" value="Tetratricopeptide repeat domain"/>
    <property type="match status" value="2"/>
</dbReference>
<sequence length="1145" mass="126698">MDSSLAAVAAAEASLEASPIGDSDRAWALYELAKAHQACFSAHPDNDHLEAARKLYTEAIGCESDHVKTARYLNNLGIVHQLKYDRTGSEPDLDDFVEFARQATIHVASDIRPAVLKNHAMAIQTRYNHRGNFSDLDLCIRIYYDALDSSSASSRPVIGCNLCGALITRYGISHSQGDLDEGLKIGYEAVLSIDDQNPLRALVLDNYASALHAKYLTTNSVLDLESSVTYGWDAVEIAQKQGLPGLPAMSANLGGSLASFFKINQQKSDLDNAIQLLTLAADMTDPQHPSLEKVLVNQGNALRMRFEETGSEPDLKLAIDVCTRAVSLRLSEEHLRAQSKDALGNVLLRMYELSGSPDTLDEAVGMYKQALEHATDSKLTAEIWHNIGTALQARFELRGALEELNDAEEAINEALKHSAKEFPGYASSLVALGNVLIRKFERLDVSEFLDQAIDAYEEALGKTSELDRTRAGRLTCLGHALQIRYELAGADTDFIRAVEYCQISVDISNSEPNHYLCLVNLGNCYLRHVVRVASAEDLEYLEQCIRHLELATKQMPKDFAVRGMCLNNLGKAYEIRHEKKGDPHDFDDATKYYELALRLESAPPMLRIIAGYRGMLLTWAETATSGIMFLREATKLLPLISPRLLNRLDQQDNIATFSGLGSIGASILLELGYETAEAVHILESSRGVMNSLLLETRLSTADLEDYNSSLAKEFICLRDQLDGSSNAFTTRSNTAVGLSTDMESRVKASKRINEILKQIHSDETMRQAFDSPSINGALVSDDDAIVVVNVSSIRSDALIVKRNRTWHLHLQNLHQEDVLQYAREFLETLKNDNPVDRKKTNKKLHNLFKWLWEVMVGPVLLELGIDGKADNWQRVWWIPVGLISVFPLHAAGDHSGKTDENALDRVISSYATTIRSLSHSQKIKKLPLAEIPAKAVFVTMASTPNQTNLRFADTEVSQLLQMIPQDTVARIVLSNPVLKQGVLAALKTCNIAHFSCHGIVDPLNPSNSSLLLSDWETSPLTVADITALKVANARLAYLSACHASSTRELDLLDEGIHLTGAFQLAGFPQTIGTLWQVDDERSAIVSQIVWDTMLQSDGSVDFDKAVEGLHHAVRTLRDQTRRIDGIEKLFPDQPMVWAPFIHMGV</sequence>
<feature type="coiled-coil region" evidence="3">
    <location>
        <begin position="390"/>
        <end position="421"/>
    </location>
</feature>
<dbReference type="EMBL" id="JAZHXI010000003">
    <property type="protein sequence ID" value="KAL2073061.1"/>
    <property type="molecule type" value="Genomic_DNA"/>
</dbReference>
<proteinExistence type="predicted"/>
<evidence type="ECO:0000313" key="6">
    <source>
        <dbReference type="Proteomes" id="UP001595075"/>
    </source>
</evidence>
<dbReference type="InterPro" id="IPR024983">
    <property type="entry name" value="CHAT_dom"/>
</dbReference>
<dbReference type="InterPro" id="IPR011990">
    <property type="entry name" value="TPR-like_helical_dom_sf"/>
</dbReference>
<dbReference type="PANTHER" id="PTHR45641">
    <property type="entry name" value="TETRATRICOPEPTIDE REPEAT PROTEIN (AFU_ORTHOLOGUE AFUA_6G03870)"/>
    <property type="match status" value="1"/>
</dbReference>